<protein>
    <submittedName>
        <fullName evidence="1">Uncharacterized protein</fullName>
    </submittedName>
</protein>
<proteinExistence type="predicted"/>
<gene>
    <name evidence="1" type="ORF">BIW11_08854</name>
</gene>
<evidence type="ECO:0000313" key="2">
    <source>
        <dbReference type="Proteomes" id="UP000192247"/>
    </source>
</evidence>
<dbReference type="InParanoid" id="A0A1V9XMQ9"/>
<comment type="caution">
    <text evidence="1">The sequence shown here is derived from an EMBL/GenBank/DDBJ whole genome shotgun (WGS) entry which is preliminary data.</text>
</comment>
<keyword evidence="2" id="KW-1185">Reference proteome</keyword>
<accession>A0A1V9XMQ9</accession>
<dbReference type="AlphaFoldDB" id="A0A1V9XMQ9"/>
<sequence length="234" mass="26258">MAGVSLTSSVNRDKVKVYVEIRTKFLAFLQAIVTDLVGLLGMYAHDPEKGPAVRALSYLLTRRVTDLSLSENQERTIEQVFAYDAEDELRLNFIAAYCESAVGTVLVRLANVFSASRRPVSVVGFTVVLIFDAFRGPLAFRERTSKFRRTVHIGETNVPVVVAWWAGLPTEAMLVENEQLIRLTYLGSQIQEGHYIATLASSDYVWHVELAVEWDGPGVPRWWKQIPSMVSLPI</sequence>
<reference evidence="1 2" key="1">
    <citation type="journal article" date="2017" name="Gigascience">
        <title>Draft genome of the honey bee ectoparasitic mite, Tropilaelaps mercedesae, is shaped by the parasitic life history.</title>
        <authorList>
            <person name="Dong X."/>
            <person name="Armstrong S.D."/>
            <person name="Xia D."/>
            <person name="Makepeace B.L."/>
            <person name="Darby A.C."/>
            <person name="Kadowaki T."/>
        </authorList>
    </citation>
    <scope>NUCLEOTIDE SEQUENCE [LARGE SCALE GENOMIC DNA]</scope>
    <source>
        <strain evidence="1">Wuxi-XJTLU</strain>
    </source>
</reference>
<name>A0A1V9XMQ9_9ACAR</name>
<evidence type="ECO:0000313" key="1">
    <source>
        <dbReference type="EMBL" id="OQR74777.1"/>
    </source>
</evidence>
<dbReference type="EMBL" id="MNPL01007414">
    <property type="protein sequence ID" value="OQR74777.1"/>
    <property type="molecule type" value="Genomic_DNA"/>
</dbReference>
<dbReference type="Proteomes" id="UP000192247">
    <property type="component" value="Unassembled WGS sequence"/>
</dbReference>
<organism evidence="1 2">
    <name type="scientific">Tropilaelaps mercedesae</name>
    <dbReference type="NCBI Taxonomy" id="418985"/>
    <lineage>
        <taxon>Eukaryota</taxon>
        <taxon>Metazoa</taxon>
        <taxon>Ecdysozoa</taxon>
        <taxon>Arthropoda</taxon>
        <taxon>Chelicerata</taxon>
        <taxon>Arachnida</taxon>
        <taxon>Acari</taxon>
        <taxon>Parasitiformes</taxon>
        <taxon>Mesostigmata</taxon>
        <taxon>Gamasina</taxon>
        <taxon>Dermanyssoidea</taxon>
        <taxon>Laelapidae</taxon>
        <taxon>Tropilaelaps</taxon>
    </lineage>
</organism>